<dbReference type="Gene3D" id="1.25.10.10">
    <property type="entry name" value="Leucine-rich Repeat Variant"/>
    <property type="match status" value="1"/>
</dbReference>
<name>A0A8J4PPP5_9MYCE</name>
<evidence type="ECO:0000256" key="3">
    <source>
        <dbReference type="ARBA" id="ARBA00022737"/>
    </source>
</evidence>
<dbReference type="GO" id="GO:0005681">
    <property type="term" value="C:spliceosomal complex"/>
    <property type="evidence" value="ECO:0007669"/>
    <property type="project" value="TreeGrafter"/>
</dbReference>
<comment type="subcellular location">
    <subcellularLocation>
        <location evidence="1">Nucleus</location>
    </subcellularLocation>
</comment>
<feature type="compositionally biased region" description="Polar residues" evidence="7">
    <location>
        <begin position="21"/>
        <end position="33"/>
    </location>
</feature>
<feature type="compositionally biased region" description="Polar residues" evidence="7">
    <location>
        <begin position="1"/>
        <end position="11"/>
    </location>
</feature>
<dbReference type="Proteomes" id="UP000695562">
    <property type="component" value="Unassembled WGS sequence"/>
</dbReference>
<dbReference type="PANTHER" id="PTHR14978">
    <property type="entry name" value="BETA-CATENIN-LIKE PROTEIN 1 NUCLEAR ASSOCIATED PROTEIN"/>
    <property type="match status" value="1"/>
</dbReference>
<evidence type="ECO:0000256" key="5">
    <source>
        <dbReference type="ARBA" id="ARBA00023242"/>
    </source>
</evidence>
<dbReference type="SUPFAM" id="SSF48371">
    <property type="entry name" value="ARM repeat"/>
    <property type="match status" value="1"/>
</dbReference>
<dbReference type="OrthoDB" id="1898821at2759"/>
<dbReference type="SMART" id="SM01156">
    <property type="entry name" value="DUF1716"/>
    <property type="match status" value="1"/>
</dbReference>
<evidence type="ECO:0000313" key="10">
    <source>
        <dbReference type="Proteomes" id="UP000695562"/>
    </source>
</evidence>
<dbReference type="AlphaFoldDB" id="A0A8J4PPP5"/>
<evidence type="ECO:0000259" key="8">
    <source>
        <dbReference type="SMART" id="SM01156"/>
    </source>
</evidence>
<dbReference type="InterPro" id="IPR011989">
    <property type="entry name" value="ARM-like"/>
</dbReference>
<evidence type="ECO:0000256" key="7">
    <source>
        <dbReference type="SAM" id="MobiDB-lite"/>
    </source>
</evidence>
<evidence type="ECO:0000256" key="4">
    <source>
        <dbReference type="ARBA" id="ARBA00023054"/>
    </source>
</evidence>
<dbReference type="InterPro" id="IPR016024">
    <property type="entry name" value="ARM-type_fold"/>
</dbReference>
<accession>A0A8J4PPP5</accession>
<feature type="coiled-coil region" evidence="6">
    <location>
        <begin position="391"/>
        <end position="443"/>
    </location>
</feature>
<feature type="domain" description="Beta-catenin-like protein 1 N-terminal" evidence="8">
    <location>
        <begin position="26"/>
        <end position="133"/>
    </location>
</feature>
<evidence type="ECO:0000256" key="6">
    <source>
        <dbReference type="SAM" id="Coils"/>
    </source>
</evidence>
<keyword evidence="4 6" id="KW-0175">Coiled coil</keyword>
<dbReference type="InterPro" id="IPR013180">
    <property type="entry name" value="CTNNBL1_N"/>
</dbReference>
<proteinExistence type="predicted"/>
<dbReference type="FunFam" id="1.25.10.10:FF:001136">
    <property type="entry name" value="Beta-catenin-like protein 1"/>
    <property type="match status" value="1"/>
</dbReference>
<keyword evidence="3" id="KW-0677">Repeat</keyword>
<evidence type="ECO:0000256" key="1">
    <source>
        <dbReference type="ARBA" id="ARBA00004123"/>
    </source>
</evidence>
<feature type="region of interest" description="Disordered" evidence="7">
    <location>
        <begin position="1"/>
        <end position="33"/>
    </location>
</feature>
<organism evidence="9 10">
    <name type="scientific">Polysphondylium violaceum</name>
    <dbReference type="NCBI Taxonomy" id="133409"/>
    <lineage>
        <taxon>Eukaryota</taxon>
        <taxon>Amoebozoa</taxon>
        <taxon>Evosea</taxon>
        <taxon>Eumycetozoa</taxon>
        <taxon>Dictyostelia</taxon>
        <taxon>Dictyosteliales</taxon>
        <taxon>Dictyosteliaceae</taxon>
        <taxon>Polysphondylium</taxon>
    </lineage>
</organism>
<comment type="caution">
    <text evidence="9">The sequence shown here is derived from an EMBL/GenBank/DDBJ whole genome shotgun (WGS) entry which is preliminary data.</text>
</comment>
<sequence length="521" mass="59636">MMSKTTTAASTNKRKQDENVDNQPSKYSKQNQLKEFVNQVENESFDELNPATLKKLVLSFEKKYLKNQQMRDKFKNEPEKFMDSEIDLDEEIKNLQVLATAPELYPLFVSLGSVLSLGSLIIHENCDISIDVIELFYELIQQENQESDNDLALFKSVLENNVLETLIQNFNRLDPTIAEESQAIYNTFGIIESMLDIDLELVSNLLLKKTTLIKYILSLVPNSNTKKKVAEIPIRLYACEVLSIILQSGDEAIKSFAEINGGVESLLVLLSPYVKNEPSNLQETEMINNIAVCLCAILFDDANKELFLKSEGLELMLLLIKKKTILRGQAFKIIDYALNKYPKSNETFVQVLGLKTLFSNFMKKIKSKHNKKVYNEIEDEKHMLTIIHSLLRNLTKESESYERLVSKFTENHLEKVEHLVELHQKYLAKVKKYDETLDQEEEEDEDLAILKRLDAGLFTLQQIDFIIAILCQHDSTIKEKVTQLLNLKSSNGFLGIKAVLKNFAETTGDDEELVDSLIQSL</sequence>
<keyword evidence="10" id="KW-1185">Reference proteome</keyword>
<evidence type="ECO:0000313" key="9">
    <source>
        <dbReference type="EMBL" id="KAF2071274.1"/>
    </source>
</evidence>
<dbReference type="PANTHER" id="PTHR14978:SF0">
    <property type="entry name" value="BETA-CATENIN-LIKE PROTEIN 1"/>
    <property type="match status" value="1"/>
</dbReference>
<reference evidence="9" key="1">
    <citation type="submission" date="2020-01" db="EMBL/GenBank/DDBJ databases">
        <title>Development of genomics and gene disruption for Polysphondylium violaceum indicates a role for the polyketide synthase stlB in stalk morphogenesis.</title>
        <authorList>
            <person name="Narita B."/>
            <person name="Kawabe Y."/>
            <person name="Kin K."/>
            <person name="Saito T."/>
            <person name="Gibbs R."/>
            <person name="Kuspa A."/>
            <person name="Muzny D."/>
            <person name="Queller D."/>
            <person name="Richards S."/>
            <person name="Strassman J."/>
            <person name="Sucgang R."/>
            <person name="Worley K."/>
            <person name="Schaap P."/>
        </authorList>
    </citation>
    <scope>NUCLEOTIDE SEQUENCE</scope>
    <source>
        <strain evidence="9">QSvi11</strain>
    </source>
</reference>
<keyword evidence="2" id="KW-0597">Phosphoprotein</keyword>
<dbReference type="Pfam" id="PF08216">
    <property type="entry name" value="CTNNBL"/>
    <property type="match status" value="1"/>
</dbReference>
<gene>
    <name evidence="9" type="ORF">CYY_007411</name>
</gene>
<protein>
    <recommendedName>
        <fullName evidence="8">Beta-catenin-like protein 1 N-terminal domain-containing protein</fullName>
    </recommendedName>
</protein>
<evidence type="ECO:0000256" key="2">
    <source>
        <dbReference type="ARBA" id="ARBA00022553"/>
    </source>
</evidence>
<keyword evidence="5" id="KW-0539">Nucleus</keyword>
<dbReference type="InterPro" id="IPR039678">
    <property type="entry name" value="CTNNBL1"/>
</dbReference>
<dbReference type="GO" id="GO:0010467">
    <property type="term" value="P:gene expression"/>
    <property type="evidence" value="ECO:0007669"/>
    <property type="project" value="UniProtKB-ARBA"/>
</dbReference>
<dbReference type="EMBL" id="AJWJ01000394">
    <property type="protein sequence ID" value="KAF2071274.1"/>
    <property type="molecule type" value="Genomic_DNA"/>
</dbReference>